<evidence type="ECO:0000313" key="3">
    <source>
        <dbReference type="Proteomes" id="UP000758603"/>
    </source>
</evidence>
<dbReference type="EMBL" id="JAGPXC010000001">
    <property type="protein sequence ID" value="KAH6660214.1"/>
    <property type="molecule type" value="Genomic_DNA"/>
</dbReference>
<evidence type="ECO:0000256" key="1">
    <source>
        <dbReference type="SAM" id="SignalP"/>
    </source>
</evidence>
<feature type="chain" id="PRO_5040221527" evidence="1">
    <location>
        <begin position="21"/>
        <end position="157"/>
    </location>
</feature>
<protein>
    <submittedName>
        <fullName evidence="2">Uncharacterized protein</fullName>
    </submittedName>
</protein>
<name>A0A9P9A4U0_9PEZI</name>
<dbReference type="Proteomes" id="UP000758603">
    <property type="component" value="Unassembled WGS sequence"/>
</dbReference>
<sequence>MVNVSPLAFAAFTMITSVAAHKDKQPPAQSPPPVYPSQALGNPLLALAFAENGNPGAFDTAYKLPQGSVEACLDSFYHGDDKIQFDVGSNFVVVNNAPGVCTTLVREANDLHESQGVTQERFAELVGENSIRLNSCSAEDVEFLAALETTHFDVRVL</sequence>
<feature type="signal peptide" evidence="1">
    <location>
        <begin position="1"/>
        <end position="20"/>
    </location>
</feature>
<accession>A0A9P9A4U0</accession>
<keyword evidence="1" id="KW-0732">Signal</keyword>
<keyword evidence="3" id="KW-1185">Reference proteome</keyword>
<proteinExistence type="predicted"/>
<reference evidence="2" key="1">
    <citation type="journal article" date="2021" name="Nat. Commun.">
        <title>Genetic determinants of endophytism in the Arabidopsis root mycobiome.</title>
        <authorList>
            <person name="Mesny F."/>
            <person name="Miyauchi S."/>
            <person name="Thiergart T."/>
            <person name="Pickel B."/>
            <person name="Atanasova L."/>
            <person name="Karlsson M."/>
            <person name="Huettel B."/>
            <person name="Barry K.W."/>
            <person name="Haridas S."/>
            <person name="Chen C."/>
            <person name="Bauer D."/>
            <person name="Andreopoulos W."/>
            <person name="Pangilinan J."/>
            <person name="LaButti K."/>
            <person name="Riley R."/>
            <person name="Lipzen A."/>
            <person name="Clum A."/>
            <person name="Drula E."/>
            <person name="Henrissat B."/>
            <person name="Kohler A."/>
            <person name="Grigoriev I.V."/>
            <person name="Martin F.M."/>
            <person name="Hacquard S."/>
        </authorList>
    </citation>
    <scope>NUCLEOTIDE SEQUENCE</scope>
    <source>
        <strain evidence="2">MPI-SDFR-AT-0073</strain>
    </source>
</reference>
<dbReference type="GeneID" id="70130335"/>
<evidence type="ECO:0000313" key="2">
    <source>
        <dbReference type="EMBL" id="KAH6660214.1"/>
    </source>
</evidence>
<organism evidence="2 3">
    <name type="scientific">Truncatella angustata</name>
    <dbReference type="NCBI Taxonomy" id="152316"/>
    <lineage>
        <taxon>Eukaryota</taxon>
        <taxon>Fungi</taxon>
        <taxon>Dikarya</taxon>
        <taxon>Ascomycota</taxon>
        <taxon>Pezizomycotina</taxon>
        <taxon>Sordariomycetes</taxon>
        <taxon>Xylariomycetidae</taxon>
        <taxon>Amphisphaeriales</taxon>
        <taxon>Sporocadaceae</taxon>
        <taxon>Truncatella</taxon>
    </lineage>
</organism>
<comment type="caution">
    <text evidence="2">The sequence shown here is derived from an EMBL/GenBank/DDBJ whole genome shotgun (WGS) entry which is preliminary data.</text>
</comment>
<gene>
    <name evidence="2" type="ORF">BKA67DRAFT_547294</name>
</gene>
<dbReference type="RefSeq" id="XP_045964345.1">
    <property type="nucleotide sequence ID" value="XM_046101443.1"/>
</dbReference>
<dbReference type="AlphaFoldDB" id="A0A9P9A4U0"/>